<dbReference type="RefSeq" id="WP_019949896.1">
    <property type="nucleotide sequence ID" value="NZ_JBHLVX010000013.1"/>
</dbReference>
<keyword evidence="1 6" id="KW-0285">Flavoprotein</keyword>
<sequence>MTTLLRIDASARFERSLTRMLGDLFIERWQELEPGVALITRDVGRHPPAIITAAWIAAAFTPMPQRSAEDTAVLADSERLIHELEQADVLVIATPMYNYGMPAALKAWLDQVIRLDRTFSFDLARGDRPLAPMLDGKQLVLLTASGEFGFGAGEPNEGADHLLPHLRSVAKYLGADNLCHVGIEYQEFGDQRFEDSRAHAIEDVKALAARMAG</sequence>
<evidence type="ECO:0000256" key="4">
    <source>
        <dbReference type="ARBA" id="ARBA00023027"/>
    </source>
</evidence>
<comment type="catalytic activity">
    <reaction evidence="6">
        <text>2 a quinone + NADH + H(+) = 2 a 1,4-benzosemiquinone + NAD(+)</text>
        <dbReference type="Rhea" id="RHEA:65952"/>
        <dbReference type="ChEBI" id="CHEBI:15378"/>
        <dbReference type="ChEBI" id="CHEBI:57540"/>
        <dbReference type="ChEBI" id="CHEBI:57945"/>
        <dbReference type="ChEBI" id="CHEBI:132124"/>
        <dbReference type="ChEBI" id="CHEBI:134225"/>
    </reaction>
</comment>
<gene>
    <name evidence="6" type="primary">azoR</name>
    <name evidence="8" type="ORF">ACFFHW_03420</name>
</gene>
<dbReference type="SUPFAM" id="SSF52218">
    <property type="entry name" value="Flavoproteins"/>
    <property type="match status" value="1"/>
</dbReference>
<evidence type="ECO:0000256" key="2">
    <source>
        <dbReference type="ARBA" id="ARBA00022643"/>
    </source>
</evidence>
<evidence type="ECO:0000256" key="6">
    <source>
        <dbReference type="HAMAP-Rule" id="MF_01216"/>
    </source>
</evidence>
<keyword evidence="4 6" id="KW-0520">NAD</keyword>
<dbReference type="EMBL" id="JBHLVX010000013">
    <property type="protein sequence ID" value="MFC0267058.1"/>
    <property type="molecule type" value="Genomic_DNA"/>
</dbReference>
<dbReference type="HAMAP" id="MF_01216">
    <property type="entry name" value="Azoreductase_type1"/>
    <property type="match status" value="1"/>
</dbReference>
<evidence type="ECO:0000256" key="5">
    <source>
        <dbReference type="ARBA" id="ARBA00048542"/>
    </source>
</evidence>
<feature type="binding site" evidence="6">
    <location>
        <position position="10"/>
    </location>
    <ligand>
        <name>FMN</name>
        <dbReference type="ChEBI" id="CHEBI:58210"/>
    </ligand>
</feature>
<proteinExistence type="inferred from homology"/>
<accession>A0ABV6G0N9</accession>
<comment type="cofactor">
    <cofactor evidence="6">
        <name>FMN</name>
        <dbReference type="ChEBI" id="CHEBI:58210"/>
    </cofactor>
    <text evidence="6">Binds 1 FMN per subunit.</text>
</comment>
<comment type="similarity">
    <text evidence="6">Belongs to the azoreductase type 1 family.</text>
</comment>
<dbReference type="Gene3D" id="3.40.50.360">
    <property type="match status" value="1"/>
</dbReference>
<dbReference type="EC" id="1.7.1.17" evidence="6"/>
<evidence type="ECO:0000313" key="8">
    <source>
        <dbReference type="EMBL" id="MFC0267058.1"/>
    </source>
</evidence>
<dbReference type="InterPro" id="IPR050104">
    <property type="entry name" value="FMN-dep_NADH:Q_OxRdtase_AzoR1"/>
</dbReference>
<comment type="caution">
    <text evidence="8">The sequence shown here is derived from an EMBL/GenBank/DDBJ whole genome shotgun (WGS) entry which is preliminary data.</text>
</comment>
<comment type="caution">
    <text evidence="6">Lacks conserved residue(s) required for the propagation of feature annotation.</text>
</comment>
<evidence type="ECO:0000256" key="3">
    <source>
        <dbReference type="ARBA" id="ARBA00023002"/>
    </source>
</evidence>
<dbReference type="InterPro" id="IPR023048">
    <property type="entry name" value="NADH:quinone_OxRdtase_FMN_depd"/>
</dbReference>
<keyword evidence="3 6" id="KW-0560">Oxidoreductase</keyword>
<evidence type="ECO:0000256" key="1">
    <source>
        <dbReference type="ARBA" id="ARBA00022630"/>
    </source>
</evidence>
<dbReference type="Proteomes" id="UP001589814">
    <property type="component" value="Unassembled WGS sequence"/>
</dbReference>
<organism evidence="8 9">
    <name type="scientific">Kushneria aurantia</name>
    <dbReference type="NCBI Taxonomy" id="504092"/>
    <lineage>
        <taxon>Bacteria</taxon>
        <taxon>Pseudomonadati</taxon>
        <taxon>Pseudomonadota</taxon>
        <taxon>Gammaproteobacteria</taxon>
        <taxon>Oceanospirillales</taxon>
        <taxon>Halomonadaceae</taxon>
        <taxon>Kushneria</taxon>
    </lineage>
</organism>
<feature type="domain" description="Flavodoxin-like fold" evidence="7">
    <location>
        <begin position="3"/>
        <end position="206"/>
    </location>
</feature>
<dbReference type="EC" id="1.6.5.-" evidence="6"/>
<dbReference type="InterPro" id="IPR029039">
    <property type="entry name" value="Flavoprotein-like_sf"/>
</dbReference>
<comment type="function">
    <text evidence="6">Quinone reductase that provides resistance to thiol-specific stress caused by electrophilic quinones.</text>
</comment>
<keyword evidence="2 6" id="KW-0288">FMN</keyword>
<comment type="subunit">
    <text evidence="6">Homodimer.</text>
</comment>
<comment type="function">
    <text evidence="6">Also exhibits azoreductase activity. Catalyzes the reductive cleavage of the azo bond in aromatic azo compounds to the corresponding amines.</text>
</comment>
<dbReference type="InterPro" id="IPR003680">
    <property type="entry name" value="Flavodoxin_fold"/>
</dbReference>
<keyword evidence="9" id="KW-1185">Reference proteome</keyword>
<dbReference type="Pfam" id="PF02525">
    <property type="entry name" value="Flavodoxin_2"/>
    <property type="match status" value="1"/>
</dbReference>
<comment type="catalytic activity">
    <reaction evidence="5">
        <text>N,N-dimethyl-1,4-phenylenediamine + anthranilate + 2 NAD(+) = 2-(4-dimethylaminophenyl)diazenylbenzoate + 2 NADH + 2 H(+)</text>
        <dbReference type="Rhea" id="RHEA:55872"/>
        <dbReference type="ChEBI" id="CHEBI:15378"/>
        <dbReference type="ChEBI" id="CHEBI:15783"/>
        <dbReference type="ChEBI" id="CHEBI:16567"/>
        <dbReference type="ChEBI" id="CHEBI:57540"/>
        <dbReference type="ChEBI" id="CHEBI:57945"/>
        <dbReference type="ChEBI" id="CHEBI:71579"/>
        <dbReference type="EC" id="1.7.1.17"/>
    </reaction>
    <physiologicalReaction direction="right-to-left" evidence="5">
        <dbReference type="Rhea" id="RHEA:55874"/>
    </physiologicalReaction>
</comment>
<evidence type="ECO:0000313" key="9">
    <source>
        <dbReference type="Proteomes" id="UP001589814"/>
    </source>
</evidence>
<dbReference type="PANTHER" id="PTHR43741">
    <property type="entry name" value="FMN-DEPENDENT NADH-AZOREDUCTASE 1"/>
    <property type="match status" value="1"/>
</dbReference>
<dbReference type="PANTHER" id="PTHR43741:SF2">
    <property type="entry name" value="FMN-DEPENDENT NADH:QUINONE OXIDOREDUCTASE"/>
    <property type="match status" value="1"/>
</dbReference>
<reference evidence="8 9" key="1">
    <citation type="submission" date="2024-09" db="EMBL/GenBank/DDBJ databases">
        <authorList>
            <person name="Sun Q."/>
            <person name="Mori K."/>
        </authorList>
    </citation>
    <scope>NUCLEOTIDE SEQUENCE [LARGE SCALE GENOMIC DNA]</scope>
    <source>
        <strain evidence="8 9">CCM 7415</strain>
    </source>
</reference>
<name>A0ABV6G0N9_9GAMM</name>
<evidence type="ECO:0000259" key="7">
    <source>
        <dbReference type="Pfam" id="PF02525"/>
    </source>
</evidence>
<protein>
    <recommendedName>
        <fullName evidence="6">FMN dependent NADH:quinone oxidoreductase</fullName>
        <ecNumber evidence="6">1.6.5.-</ecNumber>
    </recommendedName>
    <alternativeName>
        <fullName evidence="6">Azo-dye reductase</fullName>
    </alternativeName>
    <alternativeName>
        <fullName evidence="6">FMN-dependent NADH-azo compound oxidoreductase</fullName>
    </alternativeName>
    <alternativeName>
        <fullName evidence="6">FMN-dependent NADH-azoreductase</fullName>
        <ecNumber evidence="6">1.7.1.17</ecNumber>
    </alternativeName>
</protein>